<sequence>MQSSTAAEAANADCWSGARGPPPDPGGWFDGCGFWLNHVEGEEVHEDDPRLTDPERQQFEQYEPGDRDSAVFEMMCSDERSEVRPTANAAAIRLAALNHDPPNLRAAPASDAHAAALTEHVIAYTKWYCVHACSRKHPNTEQTEQIINVVLPEPLSTA</sequence>
<reference evidence="2" key="1">
    <citation type="submission" date="2021-02" db="EMBL/GenBank/DDBJ databases">
        <authorList>
            <person name="Dougan E. K."/>
            <person name="Rhodes N."/>
            <person name="Thang M."/>
            <person name="Chan C."/>
        </authorList>
    </citation>
    <scope>NUCLEOTIDE SEQUENCE</scope>
</reference>
<accession>A0A813DKM8</accession>
<comment type="caution">
    <text evidence="2">The sequence shown here is derived from an EMBL/GenBank/DDBJ whole genome shotgun (WGS) entry which is preliminary data.</text>
</comment>
<dbReference type="EMBL" id="CAJNNV010002231">
    <property type="protein sequence ID" value="CAE8586811.1"/>
    <property type="molecule type" value="Genomic_DNA"/>
</dbReference>
<evidence type="ECO:0000256" key="1">
    <source>
        <dbReference type="SAM" id="MobiDB-lite"/>
    </source>
</evidence>
<dbReference type="AlphaFoldDB" id="A0A813DKM8"/>
<protein>
    <submittedName>
        <fullName evidence="2">Uncharacterized protein</fullName>
    </submittedName>
</protein>
<feature type="region of interest" description="Disordered" evidence="1">
    <location>
        <begin position="43"/>
        <end position="63"/>
    </location>
</feature>
<proteinExistence type="predicted"/>
<evidence type="ECO:0000313" key="3">
    <source>
        <dbReference type="Proteomes" id="UP000654075"/>
    </source>
</evidence>
<organism evidence="2 3">
    <name type="scientific">Polarella glacialis</name>
    <name type="common">Dinoflagellate</name>
    <dbReference type="NCBI Taxonomy" id="89957"/>
    <lineage>
        <taxon>Eukaryota</taxon>
        <taxon>Sar</taxon>
        <taxon>Alveolata</taxon>
        <taxon>Dinophyceae</taxon>
        <taxon>Suessiales</taxon>
        <taxon>Suessiaceae</taxon>
        <taxon>Polarella</taxon>
    </lineage>
</organism>
<gene>
    <name evidence="2" type="ORF">PGLA1383_LOCUS5654</name>
</gene>
<dbReference type="Proteomes" id="UP000654075">
    <property type="component" value="Unassembled WGS sequence"/>
</dbReference>
<evidence type="ECO:0000313" key="2">
    <source>
        <dbReference type="EMBL" id="CAE8586811.1"/>
    </source>
</evidence>
<name>A0A813DKM8_POLGL</name>
<feature type="region of interest" description="Disordered" evidence="1">
    <location>
        <begin position="1"/>
        <end position="22"/>
    </location>
</feature>
<keyword evidence="3" id="KW-1185">Reference proteome</keyword>